<organism evidence="7 8">
    <name type="scientific">Brevundimonas vitisensis</name>
    <dbReference type="NCBI Taxonomy" id="2800818"/>
    <lineage>
        <taxon>Bacteria</taxon>
        <taxon>Pseudomonadati</taxon>
        <taxon>Pseudomonadota</taxon>
        <taxon>Alphaproteobacteria</taxon>
        <taxon>Caulobacterales</taxon>
        <taxon>Caulobacteraceae</taxon>
        <taxon>Brevundimonas</taxon>
    </lineage>
</organism>
<keyword evidence="8" id="KW-1185">Reference proteome</keyword>
<evidence type="ECO:0000259" key="6">
    <source>
        <dbReference type="Pfam" id="PF00150"/>
    </source>
</evidence>
<keyword evidence="1 5" id="KW-0732">Signal</keyword>
<feature type="signal peptide" evidence="5">
    <location>
        <begin position="1"/>
        <end position="19"/>
    </location>
</feature>
<dbReference type="PANTHER" id="PTHR31297:SF17">
    <property type="entry name" value="ENDOGLUCANASE"/>
    <property type="match status" value="1"/>
</dbReference>
<name>A0ABX7BT58_9CAUL</name>
<protein>
    <submittedName>
        <fullName evidence="7">Glycoside hydrolase family 5 protein</fullName>
    </submittedName>
</protein>
<evidence type="ECO:0000256" key="3">
    <source>
        <dbReference type="ARBA" id="ARBA00023295"/>
    </source>
</evidence>
<accession>A0ABX7BT58</accession>
<dbReference type="PROSITE" id="PS51257">
    <property type="entry name" value="PROKAR_LIPOPROTEIN"/>
    <property type="match status" value="1"/>
</dbReference>
<dbReference type="InterPro" id="IPR018087">
    <property type="entry name" value="Glyco_hydro_5_CS"/>
</dbReference>
<dbReference type="SUPFAM" id="SSF51445">
    <property type="entry name" value="(Trans)glycosidases"/>
    <property type="match status" value="1"/>
</dbReference>
<evidence type="ECO:0000313" key="8">
    <source>
        <dbReference type="Proteomes" id="UP000595448"/>
    </source>
</evidence>
<dbReference type="Gene3D" id="3.20.20.80">
    <property type="entry name" value="Glycosidases"/>
    <property type="match status" value="1"/>
</dbReference>
<dbReference type="Proteomes" id="UP000595448">
    <property type="component" value="Chromosome"/>
</dbReference>
<proteinExistence type="inferred from homology"/>
<evidence type="ECO:0000256" key="2">
    <source>
        <dbReference type="ARBA" id="ARBA00022801"/>
    </source>
</evidence>
<reference evidence="7 8" key="1">
    <citation type="submission" date="2021-01" db="EMBL/GenBank/DDBJ databases">
        <title>Brevundimonas vitis sp. nov., an bacterium isolated from grape (Vitis vinifera).</title>
        <authorList>
            <person name="Jiang L."/>
            <person name="Lee J."/>
        </authorList>
    </citation>
    <scope>NUCLEOTIDE SEQUENCE [LARGE SCALE GENOMIC DNA]</scope>
    <source>
        <strain evidence="7 8">GRTSA-9</strain>
    </source>
</reference>
<gene>
    <name evidence="7" type="ORF">JIP62_00360</name>
</gene>
<dbReference type="Pfam" id="PF00150">
    <property type="entry name" value="Cellulase"/>
    <property type="match status" value="1"/>
</dbReference>
<dbReference type="InterPro" id="IPR001547">
    <property type="entry name" value="Glyco_hydro_5"/>
</dbReference>
<dbReference type="PROSITE" id="PS00659">
    <property type="entry name" value="GLYCOSYL_HYDROL_F5"/>
    <property type="match status" value="1"/>
</dbReference>
<dbReference type="EMBL" id="CP067977">
    <property type="protein sequence ID" value="QQQ19933.1"/>
    <property type="molecule type" value="Genomic_DNA"/>
</dbReference>
<keyword evidence="2 4" id="KW-0378">Hydrolase</keyword>
<sequence>MKRAHGVLAAVFLALAACASTPSDQQTVPAGFVPIDADDQVAAMGRGVNIIGYDPIWTGRGEPRFEMRHFEIIKDGGFQTVRVNLHAFEHMDSQNRLDADWLATLDRVVAGALAQGLTVILDEHDFNACAEDVVACRPKLLAFWSQIAERYRDAPNTVVFELLNEPNRALDPLWNDLHPELLAVVRQSNPTRNVIIGPIFWNNVNYLDQLVLPEDDRHLIVTVHYYLPFAFTHQGAPWTPENPETGIAWGSPADRAALAADFDKVEAWSQRHDRPILLGEFGVYDKAELQYRVAWTDAVSRAAEARGWAWTYWQFDSDFVVYDVDGDRWNTPIYQALIPEAR</sequence>
<evidence type="ECO:0000256" key="5">
    <source>
        <dbReference type="SAM" id="SignalP"/>
    </source>
</evidence>
<dbReference type="PANTHER" id="PTHR31297">
    <property type="entry name" value="GLUCAN ENDO-1,6-BETA-GLUCOSIDASE B"/>
    <property type="match status" value="1"/>
</dbReference>
<feature type="domain" description="Glycoside hydrolase family 5" evidence="6">
    <location>
        <begin position="45"/>
        <end position="316"/>
    </location>
</feature>
<comment type="similarity">
    <text evidence="4">Belongs to the glycosyl hydrolase 5 (cellulase A) family.</text>
</comment>
<dbReference type="InterPro" id="IPR050386">
    <property type="entry name" value="Glycosyl_hydrolase_5"/>
</dbReference>
<dbReference type="InterPro" id="IPR017853">
    <property type="entry name" value="GH"/>
</dbReference>
<feature type="chain" id="PRO_5045344112" evidence="5">
    <location>
        <begin position="20"/>
        <end position="342"/>
    </location>
</feature>
<evidence type="ECO:0000313" key="7">
    <source>
        <dbReference type="EMBL" id="QQQ19933.1"/>
    </source>
</evidence>
<evidence type="ECO:0000256" key="1">
    <source>
        <dbReference type="ARBA" id="ARBA00022729"/>
    </source>
</evidence>
<evidence type="ECO:0000256" key="4">
    <source>
        <dbReference type="RuleBase" id="RU361153"/>
    </source>
</evidence>
<keyword evidence="3 4" id="KW-0326">Glycosidase</keyword>
<dbReference type="GO" id="GO:0016787">
    <property type="term" value="F:hydrolase activity"/>
    <property type="evidence" value="ECO:0007669"/>
    <property type="project" value="UniProtKB-KW"/>
</dbReference>